<name>G5IKE0_9FIRM</name>
<keyword evidence="1" id="KW-0812">Transmembrane</keyword>
<reference evidence="3 4" key="1">
    <citation type="submission" date="2011-08" db="EMBL/GenBank/DDBJ databases">
        <title>The Genome Sequence of Clostridium hathewayi WAL-18680.</title>
        <authorList>
            <consortium name="The Broad Institute Genome Sequencing Platform"/>
            <person name="Earl A."/>
            <person name="Ward D."/>
            <person name="Feldgarden M."/>
            <person name="Gevers D."/>
            <person name="Finegold S.M."/>
            <person name="Summanen P.H."/>
            <person name="Molitoris D.R."/>
            <person name="Song M."/>
            <person name="Daigneault M."/>
            <person name="Allen-Vercoe E."/>
            <person name="Young S.K."/>
            <person name="Zeng Q."/>
            <person name="Gargeya S."/>
            <person name="Fitzgerald M."/>
            <person name="Haas B."/>
            <person name="Abouelleil A."/>
            <person name="Alvarado L."/>
            <person name="Arachchi H.M."/>
            <person name="Berlin A."/>
            <person name="Brown A."/>
            <person name="Chapman S.B."/>
            <person name="Chen Z."/>
            <person name="Dunbar C."/>
            <person name="Freedman E."/>
            <person name="Gearin G."/>
            <person name="Gellesch M."/>
            <person name="Goldberg J."/>
            <person name="Griggs A."/>
            <person name="Gujja S."/>
            <person name="Heiman D."/>
            <person name="Howarth C."/>
            <person name="Larson L."/>
            <person name="Lui A."/>
            <person name="MacDonald P.J.P."/>
            <person name="Montmayeur A."/>
            <person name="Murphy C."/>
            <person name="Neiman D."/>
            <person name="Pearson M."/>
            <person name="Priest M."/>
            <person name="Roberts A."/>
            <person name="Saif S."/>
            <person name="Shea T."/>
            <person name="Shenoy N."/>
            <person name="Sisk P."/>
            <person name="Stolte C."/>
            <person name="Sykes S."/>
            <person name="Wortman J."/>
            <person name="Nusbaum C."/>
            <person name="Birren B."/>
        </authorList>
    </citation>
    <scope>NUCLEOTIDE SEQUENCE [LARGE SCALE GENOMIC DNA]</scope>
    <source>
        <strain evidence="3 4">WAL-18680</strain>
    </source>
</reference>
<dbReference type="PANTHER" id="PTHR34978:SF3">
    <property type="entry name" value="SLR0241 PROTEIN"/>
    <property type="match status" value="1"/>
</dbReference>
<dbReference type="Pfam" id="PF05569">
    <property type="entry name" value="Peptidase_M56"/>
    <property type="match status" value="1"/>
</dbReference>
<feature type="transmembrane region" description="Helical" evidence="1">
    <location>
        <begin position="355"/>
        <end position="377"/>
    </location>
</feature>
<evidence type="ECO:0000313" key="3">
    <source>
        <dbReference type="EMBL" id="EHI58046.1"/>
    </source>
</evidence>
<dbReference type="HOGENOM" id="CLU_013716_2_0_9"/>
<feature type="transmembrane region" description="Helical" evidence="1">
    <location>
        <begin position="37"/>
        <end position="55"/>
    </location>
</feature>
<proteinExistence type="predicted"/>
<evidence type="ECO:0000259" key="2">
    <source>
        <dbReference type="Pfam" id="PF05569"/>
    </source>
</evidence>
<dbReference type="CDD" id="cd07341">
    <property type="entry name" value="M56_BlaR1_MecR1_like"/>
    <property type="match status" value="1"/>
</dbReference>
<gene>
    <name evidence="3" type="ORF">HMPREF9473_03968</name>
</gene>
<feature type="domain" description="Peptidase M56" evidence="2">
    <location>
        <begin position="144"/>
        <end position="346"/>
    </location>
</feature>
<keyword evidence="1" id="KW-1133">Transmembrane helix</keyword>
<keyword evidence="1" id="KW-0472">Membrane</keyword>
<dbReference type="PATRIC" id="fig|742737.3.peg.3953"/>
<protein>
    <recommendedName>
        <fullName evidence="2">Peptidase M56 domain-containing protein</fullName>
    </recommendedName>
</protein>
<dbReference type="InterPro" id="IPR008756">
    <property type="entry name" value="Peptidase_M56"/>
</dbReference>
<accession>G5IKE0</accession>
<sequence length="666" mass="75526">MIDVMKTGLSLSLSGGMMILVLWLFGKWFRERFSRRWQYYIWLLVIARLWIPLAPEQNLVGSLFRGIEKTGSWVEQTVEDVNDSYYAYQEQNAGWAEWEEHPAGNSGAGQTNGSVRDNVSAQELVMESGSPISPAGLSSLLSWAKRAVRTAAVSLGIIWLAGALFLFTYKITLYRRFTKTLKAGCAEPEDMEVLERFGRLVERAGIRGPMRLYTNPQAASPLLMGFFHPWIVLPTTELPEKEFTYTILHELTHLKRLDMFYKWLVQITICVHWFNPLVHLIGREIDRLCELSCDEALIRKMDGEERRAYGDTLLHAMAFDGGYQNHLASVTLCEGKELLKERLGAIMKYGKKSRVFTALTFVCTIILMAGAVTMGAYGASSSQSAPPWGAGQWESRGENGKVTHAYRMDGYYEAPYIIELGWNLSSSAYDAYAGKADIVLKNGEVVKAAFDKSCASFKEEDAFMTALTALVQRLSEKDLNSHFNFKLERPLVVSVVDVSGKDLAALAGEFYRDEKLTGFTAIFPELERSVQESLCDAVYEDSNVAFYSCIVQELDAEMLDKYLERAYRDNRITFFSEGAWNLTDEKAAAYARRAYDDGRITFFNEMLPYLPKEEIKAYAEQAYQNDNIAFFSVVASYLSEEDYKAFTDRARRDKNTAFYSVLSDMY</sequence>
<dbReference type="OrthoDB" id="9762883at2"/>
<dbReference type="PANTHER" id="PTHR34978">
    <property type="entry name" value="POSSIBLE SENSOR-TRANSDUCER PROTEIN BLAR"/>
    <property type="match status" value="1"/>
</dbReference>
<dbReference type="RefSeq" id="WP_006781959.1">
    <property type="nucleotide sequence ID" value="NZ_CP040506.1"/>
</dbReference>
<feature type="transmembrane region" description="Helical" evidence="1">
    <location>
        <begin position="6"/>
        <end position="25"/>
    </location>
</feature>
<feature type="transmembrane region" description="Helical" evidence="1">
    <location>
        <begin position="147"/>
        <end position="169"/>
    </location>
</feature>
<organism evidence="3 4">
    <name type="scientific">Hungatella hathewayi WAL-18680</name>
    <dbReference type="NCBI Taxonomy" id="742737"/>
    <lineage>
        <taxon>Bacteria</taxon>
        <taxon>Bacillati</taxon>
        <taxon>Bacillota</taxon>
        <taxon>Clostridia</taxon>
        <taxon>Lachnospirales</taxon>
        <taxon>Lachnospiraceae</taxon>
        <taxon>Hungatella</taxon>
    </lineage>
</organism>
<dbReference type="Proteomes" id="UP000005384">
    <property type="component" value="Unassembled WGS sequence"/>
</dbReference>
<dbReference type="InterPro" id="IPR052173">
    <property type="entry name" value="Beta-lactam_resp_regulator"/>
</dbReference>
<dbReference type="EMBL" id="ADLN01000109">
    <property type="protein sequence ID" value="EHI58046.1"/>
    <property type="molecule type" value="Genomic_DNA"/>
</dbReference>
<evidence type="ECO:0000313" key="4">
    <source>
        <dbReference type="Proteomes" id="UP000005384"/>
    </source>
</evidence>
<comment type="caution">
    <text evidence="3">The sequence shown here is derived from an EMBL/GenBank/DDBJ whole genome shotgun (WGS) entry which is preliminary data.</text>
</comment>
<keyword evidence="4" id="KW-1185">Reference proteome</keyword>
<dbReference type="AlphaFoldDB" id="G5IKE0"/>
<evidence type="ECO:0000256" key="1">
    <source>
        <dbReference type="SAM" id="Phobius"/>
    </source>
</evidence>